<keyword evidence="2" id="KW-1185">Reference proteome</keyword>
<dbReference type="EMBL" id="JAYWIO010000004">
    <property type="protein sequence ID" value="KAK7266690.1"/>
    <property type="molecule type" value="Genomic_DNA"/>
</dbReference>
<protein>
    <submittedName>
        <fullName evidence="1">Uncharacterized protein</fullName>
    </submittedName>
</protein>
<name>A0AAN9F1K5_CROPI</name>
<evidence type="ECO:0000313" key="1">
    <source>
        <dbReference type="EMBL" id="KAK7266690.1"/>
    </source>
</evidence>
<sequence length="76" mass="7814">MGAEGWCYMGGYGLGEEVAAEIGGSKQGFCEGGSKAAMGEREGRGLYGGERGVVEKKGIRAAEKNGEEGLLLGLNE</sequence>
<dbReference type="AlphaFoldDB" id="A0AAN9F1K5"/>
<evidence type="ECO:0000313" key="2">
    <source>
        <dbReference type="Proteomes" id="UP001372338"/>
    </source>
</evidence>
<gene>
    <name evidence="1" type="ORF">RIF29_19340</name>
</gene>
<organism evidence="1 2">
    <name type="scientific">Crotalaria pallida</name>
    <name type="common">Smooth rattlebox</name>
    <name type="synonym">Crotalaria striata</name>
    <dbReference type="NCBI Taxonomy" id="3830"/>
    <lineage>
        <taxon>Eukaryota</taxon>
        <taxon>Viridiplantae</taxon>
        <taxon>Streptophyta</taxon>
        <taxon>Embryophyta</taxon>
        <taxon>Tracheophyta</taxon>
        <taxon>Spermatophyta</taxon>
        <taxon>Magnoliopsida</taxon>
        <taxon>eudicotyledons</taxon>
        <taxon>Gunneridae</taxon>
        <taxon>Pentapetalae</taxon>
        <taxon>rosids</taxon>
        <taxon>fabids</taxon>
        <taxon>Fabales</taxon>
        <taxon>Fabaceae</taxon>
        <taxon>Papilionoideae</taxon>
        <taxon>50 kb inversion clade</taxon>
        <taxon>genistoids sensu lato</taxon>
        <taxon>core genistoids</taxon>
        <taxon>Crotalarieae</taxon>
        <taxon>Crotalaria</taxon>
    </lineage>
</organism>
<comment type="caution">
    <text evidence="1">The sequence shown here is derived from an EMBL/GenBank/DDBJ whole genome shotgun (WGS) entry which is preliminary data.</text>
</comment>
<reference evidence="1 2" key="1">
    <citation type="submission" date="2024-01" db="EMBL/GenBank/DDBJ databases">
        <title>The genomes of 5 underutilized Papilionoideae crops provide insights into root nodulation and disease resistanc.</title>
        <authorList>
            <person name="Yuan L."/>
        </authorList>
    </citation>
    <scope>NUCLEOTIDE SEQUENCE [LARGE SCALE GENOMIC DNA]</scope>
    <source>
        <strain evidence="1">ZHUSHIDOU_FW_LH</strain>
        <tissue evidence="1">Leaf</tissue>
    </source>
</reference>
<dbReference type="Proteomes" id="UP001372338">
    <property type="component" value="Unassembled WGS sequence"/>
</dbReference>
<accession>A0AAN9F1K5</accession>
<proteinExistence type="predicted"/>